<sequence>MLSAYNQIGITKVLHKLALLQTGSGHRSYVSISWS</sequence>
<protein>
    <submittedName>
        <fullName evidence="1">Uncharacterized protein</fullName>
    </submittedName>
</protein>
<dbReference type="AlphaFoldDB" id="A0A0A9HV66"/>
<evidence type="ECO:0000313" key="1">
    <source>
        <dbReference type="EMBL" id="JAE38766.1"/>
    </source>
</evidence>
<reference evidence="1" key="1">
    <citation type="submission" date="2014-09" db="EMBL/GenBank/DDBJ databases">
        <authorList>
            <person name="Magalhaes I.L.F."/>
            <person name="Oliveira U."/>
            <person name="Santos F.R."/>
            <person name="Vidigal T.H.D.A."/>
            <person name="Brescovit A.D."/>
            <person name="Santos A.J."/>
        </authorList>
    </citation>
    <scope>NUCLEOTIDE SEQUENCE</scope>
    <source>
        <tissue evidence="1">Shoot tissue taken approximately 20 cm above the soil surface</tissue>
    </source>
</reference>
<name>A0A0A9HV66_ARUDO</name>
<accession>A0A0A9HV66</accession>
<reference evidence="1" key="2">
    <citation type="journal article" date="2015" name="Data Brief">
        <title>Shoot transcriptome of the giant reed, Arundo donax.</title>
        <authorList>
            <person name="Barrero R.A."/>
            <person name="Guerrero F.D."/>
            <person name="Moolhuijzen P."/>
            <person name="Goolsby J.A."/>
            <person name="Tidwell J."/>
            <person name="Bellgard S.E."/>
            <person name="Bellgard M.I."/>
        </authorList>
    </citation>
    <scope>NUCLEOTIDE SEQUENCE</scope>
    <source>
        <tissue evidence="1">Shoot tissue taken approximately 20 cm above the soil surface</tissue>
    </source>
</reference>
<dbReference type="EMBL" id="GBRH01159130">
    <property type="protein sequence ID" value="JAE38766.1"/>
    <property type="molecule type" value="Transcribed_RNA"/>
</dbReference>
<proteinExistence type="predicted"/>
<organism evidence="1">
    <name type="scientific">Arundo donax</name>
    <name type="common">Giant reed</name>
    <name type="synonym">Donax arundinaceus</name>
    <dbReference type="NCBI Taxonomy" id="35708"/>
    <lineage>
        <taxon>Eukaryota</taxon>
        <taxon>Viridiplantae</taxon>
        <taxon>Streptophyta</taxon>
        <taxon>Embryophyta</taxon>
        <taxon>Tracheophyta</taxon>
        <taxon>Spermatophyta</taxon>
        <taxon>Magnoliopsida</taxon>
        <taxon>Liliopsida</taxon>
        <taxon>Poales</taxon>
        <taxon>Poaceae</taxon>
        <taxon>PACMAD clade</taxon>
        <taxon>Arundinoideae</taxon>
        <taxon>Arundineae</taxon>
        <taxon>Arundo</taxon>
    </lineage>
</organism>